<name>A0A1H0A5Z5_9ACTO</name>
<dbReference type="AlphaFoldDB" id="A0A1H0A5Z5"/>
<gene>
    <name evidence="1" type="ORF">SAMN04487766_12214</name>
</gene>
<proteinExistence type="predicted"/>
<dbReference type="Proteomes" id="UP000199671">
    <property type="component" value="Unassembled WGS sequence"/>
</dbReference>
<dbReference type="EMBL" id="FNHU01000022">
    <property type="protein sequence ID" value="SDN28988.1"/>
    <property type="molecule type" value="Genomic_DNA"/>
</dbReference>
<protein>
    <submittedName>
        <fullName evidence="1">Uncharacterized protein</fullName>
    </submittedName>
</protein>
<accession>A0A1H0A5Z5</accession>
<sequence>MSSFLLALAADKAAVGTALVPAVVPRGWTGAAATACQTSLDDVVALVGGLDTLMTDAQDAMIALETAESQEGAGQ</sequence>
<organism evidence="1 2">
    <name type="scientific">Actinomyces ruminicola</name>
    <dbReference type="NCBI Taxonomy" id="332524"/>
    <lineage>
        <taxon>Bacteria</taxon>
        <taxon>Bacillati</taxon>
        <taxon>Actinomycetota</taxon>
        <taxon>Actinomycetes</taxon>
        <taxon>Actinomycetales</taxon>
        <taxon>Actinomycetaceae</taxon>
        <taxon>Actinomyces</taxon>
    </lineage>
</organism>
<reference evidence="1 2" key="1">
    <citation type="submission" date="2016-10" db="EMBL/GenBank/DDBJ databases">
        <authorList>
            <person name="de Groot N.N."/>
        </authorList>
    </citation>
    <scope>NUCLEOTIDE SEQUENCE [LARGE SCALE GENOMIC DNA]</scope>
    <source>
        <strain evidence="1 2">KPR-7B</strain>
    </source>
</reference>
<dbReference type="RefSeq" id="WP_092613053.1">
    <property type="nucleotide sequence ID" value="NZ_FNHU01000022.1"/>
</dbReference>
<dbReference type="OrthoDB" id="3257859at2"/>
<evidence type="ECO:0000313" key="2">
    <source>
        <dbReference type="Proteomes" id="UP000199671"/>
    </source>
</evidence>
<evidence type="ECO:0000313" key="1">
    <source>
        <dbReference type="EMBL" id="SDN28988.1"/>
    </source>
</evidence>